<sequence length="86" mass="9603">MKHAGPAALDDLEPLLREIRLMPGLTERSRGVFYLKSRAFLHFHEDPAGLFGDLRDAAGADFDRFDVTSPPGRAQLLEAVRRRLSA</sequence>
<accession>A0A328B546</accession>
<comment type="caution">
    <text evidence="1">The sequence shown here is derived from an EMBL/GenBank/DDBJ whole genome shotgun (WGS) entry which is preliminary data.</text>
</comment>
<evidence type="ECO:0000313" key="1">
    <source>
        <dbReference type="EMBL" id="RAK61056.1"/>
    </source>
</evidence>
<dbReference type="EMBL" id="QFYP01000001">
    <property type="protein sequence ID" value="RAK61056.1"/>
    <property type="molecule type" value="Genomic_DNA"/>
</dbReference>
<name>A0A328B546_9CAUL</name>
<dbReference type="Proteomes" id="UP000249842">
    <property type="component" value="Unassembled WGS sequence"/>
</dbReference>
<dbReference type="OrthoDB" id="7210857at2"/>
<dbReference type="AlphaFoldDB" id="A0A328B546"/>
<dbReference type="RefSeq" id="WP_111458348.1">
    <property type="nucleotide sequence ID" value="NZ_QFYP01000001.1"/>
</dbReference>
<reference evidence="2" key="1">
    <citation type="submission" date="2018-05" db="EMBL/GenBank/DDBJ databases">
        <authorList>
            <person name="Li X."/>
        </authorList>
    </citation>
    <scope>NUCLEOTIDE SEQUENCE [LARGE SCALE GENOMIC DNA]</scope>
    <source>
        <strain evidence="2">HKS-05</strain>
    </source>
</reference>
<organism evidence="1 2">
    <name type="scientific">Phenylobacterium hankyongense</name>
    <dbReference type="NCBI Taxonomy" id="1813876"/>
    <lineage>
        <taxon>Bacteria</taxon>
        <taxon>Pseudomonadati</taxon>
        <taxon>Pseudomonadota</taxon>
        <taxon>Alphaproteobacteria</taxon>
        <taxon>Caulobacterales</taxon>
        <taxon>Caulobacteraceae</taxon>
        <taxon>Phenylobacterium</taxon>
    </lineage>
</organism>
<proteinExistence type="predicted"/>
<gene>
    <name evidence="1" type="ORF">DJ021_15170</name>
</gene>
<evidence type="ECO:0000313" key="2">
    <source>
        <dbReference type="Proteomes" id="UP000249842"/>
    </source>
</evidence>
<keyword evidence="2" id="KW-1185">Reference proteome</keyword>
<protein>
    <submittedName>
        <fullName evidence="1">Uncharacterized protein</fullName>
    </submittedName>
</protein>